<comment type="caution">
    <text evidence="2">The sequence shown here is derived from an EMBL/GenBank/DDBJ whole genome shotgun (WGS) entry which is preliminary data.</text>
</comment>
<evidence type="ECO:0000256" key="1">
    <source>
        <dbReference type="SAM" id="MobiDB-lite"/>
    </source>
</evidence>
<evidence type="ECO:0000313" key="2">
    <source>
        <dbReference type="EMBL" id="KAF4028969.1"/>
    </source>
</evidence>
<name>A0A833VUA0_PHYIN</name>
<accession>A0A833VUA0</accession>
<dbReference type="EMBL" id="WSZM01000919">
    <property type="protein sequence ID" value="KAF4028969.1"/>
    <property type="molecule type" value="Genomic_DNA"/>
</dbReference>
<keyword evidence="3" id="KW-1185">Reference proteome</keyword>
<dbReference type="Proteomes" id="UP000602510">
    <property type="component" value="Unassembled WGS sequence"/>
</dbReference>
<reference evidence="2" key="1">
    <citation type="submission" date="2020-04" db="EMBL/GenBank/DDBJ databases">
        <title>Hybrid Assembly of Korean Phytophthora infestans isolates.</title>
        <authorList>
            <person name="Prokchorchik M."/>
            <person name="Lee Y."/>
            <person name="Seo J."/>
            <person name="Cho J.-H."/>
            <person name="Park Y.-E."/>
            <person name="Jang D.-C."/>
            <person name="Im J.-S."/>
            <person name="Choi J.-G."/>
            <person name="Park H.-J."/>
            <person name="Lee G.-B."/>
            <person name="Lee Y.-G."/>
            <person name="Hong S.-Y."/>
            <person name="Cho K."/>
            <person name="Sohn K.H."/>
        </authorList>
    </citation>
    <scope>NUCLEOTIDE SEQUENCE</scope>
    <source>
        <strain evidence="2">KR_1_A1</strain>
    </source>
</reference>
<protein>
    <submittedName>
        <fullName evidence="2">Uncharacterized protein</fullName>
    </submittedName>
</protein>
<feature type="region of interest" description="Disordered" evidence="1">
    <location>
        <begin position="1"/>
        <end position="28"/>
    </location>
</feature>
<organism evidence="2 3">
    <name type="scientific">Phytophthora infestans</name>
    <name type="common">Potato late blight agent</name>
    <name type="synonym">Botrytis infestans</name>
    <dbReference type="NCBI Taxonomy" id="4787"/>
    <lineage>
        <taxon>Eukaryota</taxon>
        <taxon>Sar</taxon>
        <taxon>Stramenopiles</taxon>
        <taxon>Oomycota</taxon>
        <taxon>Peronosporomycetes</taxon>
        <taxon>Peronosporales</taxon>
        <taxon>Peronosporaceae</taxon>
        <taxon>Phytophthora</taxon>
    </lineage>
</organism>
<evidence type="ECO:0000313" key="3">
    <source>
        <dbReference type="Proteomes" id="UP000602510"/>
    </source>
</evidence>
<gene>
    <name evidence="2" type="ORF">GN244_ATG19346</name>
</gene>
<sequence>MVAASAAGGMAASCTEGGLPKGKSGDVHQLKLRRRHSCTQSVAQPKPVLIYPDYRLPFKLTTDARRPVGTTQQHADEEACINVLLDEDGEGQTLSWATARGFRNLAPTPSSLNAADDYFECAPVVM</sequence>
<dbReference type="AlphaFoldDB" id="A0A833VUA0"/>
<proteinExistence type="predicted"/>
<feature type="compositionally biased region" description="Low complexity" evidence="1">
    <location>
        <begin position="1"/>
        <end position="13"/>
    </location>
</feature>